<dbReference type="EMBL" id="CM042049">
    <property type="protein sequence ID" value="KAI3747013.1"/>
    <property type="molecule type" value="Genomic_DNA"/>
</dbReference>
<keyword evidence="2" id="KW-1185">Reference proteome</keyword>
<comment type="caution">
    <text evidence="1">The sequence shown here is derived from an EMBL/GenBank/DDBJ whole genome shotgun (WGS) entry which is preliminary data.</text>
</comment>
<gene>
    <name evidence="1" type="ORF">L6452_09455</name>
</gene>
<proteinExistence type="predicted"/>
<sequence length="70" mass="7780">MYGERWWSEFTERGVVEFTLDRGCGVHGDRGCGGITVADEVGDGSQRREGRWPTRFSSGEEEGNEGEGPR</sequence>
<evidence type="ECO:0000313" key="1">
    <source>
        <dbReference type="EMBL" id="KAI3747013.1"/>
    </source>
</evidence>
<reference evidence="2" key="1">
    <citation type="journal article" date="2022" name="Mol. Ecol. Resour.">
        <title>The genomes of chicory, endive, great burdock and yacon provide insights into Asteraceae palaeo-polyploidization history and plant inulin production.</title>
        <authorList>
            <person name="Fan W."/>
            <person name="Wang S."/>
            <person name="Wang H."/>
            <person name="Wang A."/>
            <person name="Jiang F."/>
            <person name="Liu H."/>
            <person name="Zhao H."/>
            <person name="Xu D."/>
            <person name="Zhang Y."/>
        </authorList>
    </citation>
    <scope>NUCLEOTIDE SEQUENCE [LARGE SCALE GENOMIC DNA]</scope>
    <source>
        <strain evidence="2">cv. Niubang</strain>
    </source>
</reference>
<protein>
    <submittedName>
        <fullName evidence="1">Uncharacterized protein</fullName>
    </submittedName>
</protein>
<evidence type="ECO:0000313" key="2">
    <source>
        <dbReference type="Proteomes" id="UP001055879"/>
    </source>
</evidence>
<name>A0ACB9DKL3_ARCLA</name>
<organism evidence="1 2">
    <name type="scientific">Arctium lappa</name>
    <name type="common">Greater burdock</name>
    <name type="synonym">Lappa major</name>
    <dbReference type="NCBI Taxonomy" id="4217"/>
    <lineage>
        <taxon>Eukaryota</taxon>
        <taxon>Viridiplantae</taxon>
        <taxon>Streptophyta</taxon>
        <taxon>Embryophyta</taxon>
        <taxon>Tracheophyta</taxon>
        <taxon>Spermatophyta</taxon>
        <taxon>Magnoliopsida</taxon>
        <taxon>eudicotyledons</taxon>
        <taxon>Gunneridae</taxon>
        <taxon>Pentapetalae</taxon>
        <taxon>asterids</taxon>
        <taxon>campanulids</taxon>
        <taxon>Asterales</taxon>
        <taxon>Asteraceae</taxon>
        <taxon>Carduoideae</taxon>
        <taxon>Cardueae</taxon>
        <taxon>Arctiinae</taxon>
        <taxon>Arctium</taxon>
    </lineage>
</organism>
<reference evidence="1 2" key="2">
    <citation type="journal article" date="2022" name="Mol. Ecol. Resour.">
        <title>The genomes of chicory, endive, great burdock and yacon provide insights into Asteraceae paleo-polyploidization history and plant inulin production.</title>
        <authorList>
            <person name="Fan W."/>
            <person name="Wang S."/>
            <person name="Wang H."/>
            <person name="Wang A."/>
            <person name="Jiang F."/>
            <person name="Liu H."/>
            <person name="Zhao H."/>
            <person name="Xu D."/>
            <person name="Zhang Y."/>
        </authorList>
    </citation>
    <scope>NUCLEOTIDE SEQUENCE [LARGE SCALE GENOMIC DNA]</scope>
    <source>
        <strain evidence="2">cv. Niubang</strain>
    </source>
</reference>
<dbReference type="Proteomes" id="UP001055879">
    <property type="component" value="Linkage Group LG03"/>
</dbReference>
<accession>A0ACB9DKL3</accession>